<evidence type="ECO:0000313" key="6">
    <source>
        <dbReference type="Proteomes" id="UP001595557"/>
    </source>
</evidence>
<dbReference type="Proteomes" id="UP001595557">
    <property type="component" value="Unassembled WGS sequence"/>
</dbReference>
<evidence type="ECO:0000256" key="2">
    <source>
        <dbReference type="ARBA" id="ARBA00023002"/>
    </source>
</evidence>
<dbReference type="SUPFAM" id="SSF51735">
    <property type="entry name" value="NAD(P)-binding Rossmann-fold domains"/>
    <property type="match status" value="1"/>
</dbReference>
<dbReference type="SMART" id="SM00822">
    <property type="entry name" value="PKS_KR"/>
    <property type="match status" value="1"/>
</dbReference>
<dbReference type="PRINTS" id="PR00081">
    <property type="entry name" value="GDHRDH"/>
</dbReference>
<evidence type="ECO:0000256" key="3">
    <source>
        <dbReference type="RuleBase" id="RU000363"/>
    </source>
</evidence>
<comment type="caution">
    <text evidence="5">The sequence shown here is derived from an EMBL/GenBank/DDBJ whole genome shotgun (WGS) entry which is preliminary data.</text>
</comment>
<name>A0ABV7IC87_9RHOB</name>
<protein>
    <submittedName>
        <fullName evidence="5">SDR family oxidoreductase</fullName>
        <ecNumber evidence="5">1.1.-.-</ecNumber>
    </submittedName>
</protein>
<dbReference type="PANTHER" id="PTHR43976:SF16">
    <property type="entry name" value="SHORT-CHAIN DEHYDROGENASE_REDUCTASE FAMILY PROTEIN"/>
    <property type="match status" value="1"/>
</dbReference>
<keyword evidence="6" id="KW-1185">Reference proteome</keyword>
<comment type="similarity">
    <text evidence="1 3">Belongs to the short-chain dehydrogenases/reductases (SDR) family.</text>
</comment>
<feature type="domain" description="Ketoreductase" evidence="4">
    <location>
        <begin position="3"/>
        <end position="181"/>
    </location>
</feature>
<dbReference type="PROSITE" id="PS00061">
    <property type="entry name" value="ADH_SHORT"/>
    <property type="match status" value="1"/>
</dbReference>
<dbReference type="EMBL" id="JBHRTE010000010">
    <property type="protein sequence ID" value="MFC3166970.1"/>
    <property type="molecule type" value="Genomic_DNA"/>
</dbReference>
<dbReference type="InterPro" id="IPR036291">
    <property type="entry name" value="NAD(P)-bd_dom_sf"/>
</dbReference>
<dbReference type="Pfam" id="PF00106">
    <property type="entry name" value="adh_short"/>
    <property type="match status" value="1"/>
</dbReference>
<dbReference type="CDD" id="cd05374">
    <property type="entry name" value="17beta-HSD-like_SDR_c"/>
    <property type="match status" value="1"/>
</dbReference>
<evidence type="ECO:0000259" key="4">
    <source>
        <dbReference type="SMART" id="SM00822"/>
    </source>
</evidence>
<dbReference type="InterPro" id="IPR057326">
    <property type="entry name" value="KR_dom"/>
</dbReference>
<organism evidence="5 6">
    <name type="scientific">Paracoccus fontiphilus</name>
    <dbReference type="NCBI Taxonomy" id="1815556"/>
    <lineage>
        <taxon>Bacteria</taxon>
        <taxon>Pseudomonadati</taxon>
        <taxon>Pseudomonadota</taxon>
        <taxon>Alphaproteobacteria</taxon>
        <taxon>Rhodobacterales</taxon>
        <taxon>Paracoccaceae</taxon>
        <taxon>Paracoccus</taxon>
    </lineage>
</organism>
<evidence type="ECO:0000313" key="5">
    <source>
        <dbReference type="EMBL" id="MFC3166970.1"/>
    </source>
</evidence>
<dbReference type="Gene3D" id="3.40.50.720">
    <property type="entry name" value="NAD(P)-binding Rossmann-like Domain"/>
    <property type="match status" value="1"/>
</dbReference>
<gene>
    <name evidence="5" type="ORF">ACFOD7_02790</name>
</gene>
<dbReference type="PANTHER" id="PTHR43976">
    <property type="entry name" value="SHORT CHAIN DEHYDROGENASE"/>
    <property type="match status" value="1"/>
</dbReference>
<dbReference type="PRINTS" id="PR00080">
    <property type="entry name" value="SDRFAMILY"/>
</dbReference>
<sequence length="285" mass="30333">MSKTVLITGTGSGMGLATALHLAQSGYRVFAGVRDNDADLMAQAKALGVHVTPVRLDVQDTASIRAAVTQVMEDAGRIDVLVNNAGFGLLATVEDGTDEEMMSQFDVNVFGLLRTTREVLPHMRKAGSGVIINISSFLGRMGLPLLTHYNASKYAVEGITDSLRFEAGPFGIRVHSVLAGLFGTNFVKKGLVTNAATMDAASPYRELVAHFVPIVAKAINEGPSPEPIAKAVQAIIEDENSEIAVMVGAEAAQFVPLRRSTPDKDFEAQVIETFGLPQAKSGRQH</sequence>
<proteinExistence type="inferred from homology"/>
<evidence type="ECO:0000256" key="1">
    <source>
        <dbReference type="ARBA" id="ARBA00006484"/>
    </source>
</evidence>
<dbReference type="RefSeq" id="WP_207465333.1">
    <property type="nucleotide sequence ID" value="NZ_JAFNAW010000003.1"/>
</dbReference>
<reference evidence="6" key="1">
    <citation type="journal article" date="2019" name="Int. J. Syst. Evol. Microbiol.">
        <title>The Global Catalogue of Microorganisms (GCM) 10K type strain sequencing project: providing services to taxonomists for standard genome sequencing and annotation.</title>
        <authorList>
            <consortium name="The Broad Institute Genomics Platform"/>
            <consortium name="The Broad Institute Genome Sequencing Center for Infectious Disease"/>
            <person name="Wu L."/>
            <person name="Ma J."/>
        </authorList>
    </citation>
    <scope>NUCLEOTIDE SEQUENCE [LARGE SCALE GENOMIC DNA]</scope>
    <source>
        <strain evidence="6">KCTC 52239</strain>
    </source>
</reference>
<accession>A0ABV7IC87</accession>
<dbReference type="InterPro" id="IPR020904">
    <property type="entry name" value="Sc_DH/Rdtase_CS"/>
</dbReference>
<dbReference type="InterPro" id="IPR002347">
    <property type="entry name" value="SDR_fam"/>
</dbReference>
<dbReference type="GO" id="GO:0016491">
    <property type="term" value="F:oxidoreductase activity"/>
    <property type="evidence" value="ECO:0007669"/>
    <property type="project" value="UniProtKB-KW"/>
</dbReference>
<dbReference type="EC" id="1.1.-.-" evidence="5"/>
<dbReference type="InterPro" id="IPR051911">
    <property type="entry name" value="SDR_oxidoreductase"/>
</dbReference>
<keyword evidence="2 5" id="KW-0560">Oxidoreductase</keyword>